<dbReference type="RefSeq" id="WP_006447659.1">
    <property type="nucleotide sequence ID" value="NZ_BSRA01000001.1"/>
</dbReference>
<dbReference type="Pfam" id="PF16360">
    <property type="entry name" value="GTP-bdg_M"/>
    <property type="match status" value="1"/>
</dbReference>
<dbReference type="EMBL" id="BSRA01000001">
    <property type="protein sequence ID" value="GLV12480.1"/>
    <property type="molecule type" value="Genomic_DNA"/>
</dbReference>
<dbReference type="EMBL" id="FNOJ01000004">
    <property type="protein sequence ID" value="SDW33368.1"/>
    <property type="molecule type" value="Genomic_DNA"/>
</dbReference>
<dbReference type="CDD" id="cd01878">
    <property type="entry name" value="HflX"/>
    <property type="match status" value="1"/>
</dbReference>
<dbReference type="InterPro" id="IPR042108">
    <property type="entry name" value="GTPase_HflX_N_sf"/>
</dbReference>
<dbReference type="InterPro" id="IPR027417">
    <property type="entry name" value="P-loop_NTPase"/>
</dbReference>
<keyword evidence="5 6" id="KW-0342">GTP-binding</keyword>
<comment type="cofactor">
    <cofactor evidence="8">
        <name>Mg(2+)</name>
        <dbReference type="ChEBI" id="CHEBI:18420"/>
    </cofactor>
</comment>
<organism evidence="12 13">
    <name type="scientific">Alicyclobacillus hesperidum</name>
    <dbReference type="NCBI Taxonomy" id="89784"/>
    <lineage>
        <taxon>Bacteria</taxon>
        <taxon>Bacillati</taxon>
        <taxon>Bacillota</taxon>
        <taxon>Bacilli</taxon>
        <taxon>Bacillales</taxon>
        <taxon>Alicyclobacillaceae</taxon>
        <taxon>Alicyclobacillus</taxon>
    </lineage>
</organism>
<dbReference type="AlphaFoldDB" id="A0A1H2SP52"/>
<evidence type="ECO:0000256" key="2">
    <source>
        <dbReference type="ARBA" id="ARBA00022723"/>
    </source>
</evidence>
<dbReference type="InterPro" id="IPR016496">
    <property type="entry name" value="GTPase_HflX"/>
</dbReference>
<dbReference type="Pfam" id="PF01926">
    <property type="entry name" value="MMR_HSR1"/>
    <property type="match status" value="1"/>
</dbReference>
<dbReference type="PANTHER" id="PTHR10229">
    <property type="entry name" value="GTP-BINDING PROTEIN HFLX"/>
    <property type="match status" value="1"/>
</dbReference>
<evidence type="ECO:0000256" key="7">
    <source>
        <dbReference type="PIRSR" id="PIRSR006809-1"/>
    </source>
</evidence>
<dbReference type="Gene3D" id="3.40.50.300">
    <property type="entry name" value="P-loop containing nucleotide triphosphate hydrolases"/>
    <property type="match status" value="1"/>
</dbReference>
<dbReference type="HAMAP" id="MF_00900">
    <property type="entry name" value="GTPase_HflX"/>
    <property type="match status" value="1"/>
</dbReference>
<dbReference type="GO" id="GO:0005737">
    <property type="term" value="C:cytoplasm"/>
    <property type="evidence" value="ECO:0007669"/>
    <property type="project" value="UniProtKB-SubCell"/>
</dbReference>
<evidence type="ECO:0000259" key="10">
    <source>
        <dbReference type="PROSITE" id="PS51705"/>
    </source>
</evidence>
<dbReference type="PIRSF" id="PIRSF006809">
    <property type="entry name" value="GTP-binding_hflX_prd"/>
    <property type="match status" value="1"/>
</dbReference>
<feature type="binding site" evidence="7">
    <location>
        <begin position="320"/>
        <end position="323"/>
    </location>
    <ligand>
        <name>GTP</name>
        <dbReference type="ChEBI" id="CHEBI:37565"/>
    </ligand>
</feature>
<feature type="binding site" evidence="8">
    <location>
        <position position="210"/>
    </location>
    <ligand>
        <name>Mg(2+)</name>
        <dbReference type="ChEBI" id="CHEBI:18420"/>
    </ligand>
</feature>
<dbReference type="GO" id="GO:0005525">
    <property type="term" value="F:GTP binding"/>
    <property type="evidence" value="ECO:0007669"/>
    <property type="project" value="UniProtKB-UniRule"/>
</dbReference>
<dbReference type="Proteomes" id="UP001157137">
    <property type="component" value="Unassembled WGS sequence"/>
</dbReference>
<evidence type="ECO:0000256" key="6">
    <source>
        <dbReference type="HAMAP-Rule" id="MF_00900"/>
    </source>
</evidence>
<gene>
    <name evidence="6 11" type="primary">hflX</name>
    <name evidence="11" type="ORF">Heshes_01640</name>
    <name evidence="12" type="ORF">SAMN04489725_104166</name>
</gene>
<keyword evidence="9" id="KW-0175">Coiled coil</keyword>
<proteinExistence type="inferred from homology"/>
<feature type="binding site" evidence="7">
    <location>
        <begin position="233"/>
        <end position="237"/>
    </location>
    <ligand>
        <name>GTP</name>
        <dbReference type="ChEBI" id="CHEBI:37565"/>
    </ligand>
</feature>
<sequence>MTEQRDRVILVMCQTGRESEDRFSYRKDELKGLCEAAGALVIGVVTQKRPAADPRTLVGEGKVFELVDLVERGEATLVVADRELSPAQVRNLERYLPCRVIDRTQLILDIFARRAVTREGRVQVEMAQLSYLLPRLTGRGAEMSRLGGGIGTRGPGETKLELDRRRIRTRLAGLRRELEAIARQRATARDKRLREVPTVALVGYTNAGKTTLQARWVADKGGGGAITGENRLFDTLDPAARQVRTRLGHPYVVIDTVGFVENLPHHLVEAFRSTLEEARHADVIVVVVDAGHAPSAHLATTRRVLADLGALDKPIITFFNKVDTVAEPPGPDVGALVSLYGSARHGDLDELYHAVERQLELDEVHVTIHAREDDTEWQSLLRGGRIEHAETTASGEWRMTAVTSRKQAHLWQQMQRDGSEHDNRHP</sequence>
<dbReference type="InterPro" id="IPR006073">
    <property type="entry name" value="GTP-bd"/>
</dbReference>
<dbReference type="InterPro" id="IPR032305">
    <property type="entry name" value="GTP-bd_M"/>
</dbReference>
<dbReference type="Gene3D" id="6.10.250.2860">
    <property type="match status" value="1"/>
</dbReference>
<evidence type="ECO:0000256" key="9">
    <source>
        <dbReference type="SAM" id="Coils"/>
    </source>
</evidence>
<dbReference type="PANTHER" id="PTHR10229:SF0">
    <property type="entry name" value="GTP-BINDING PROTEIN 6-RELATED"/>
    <property type="match status" value="1"/>
</dbReference>
<feature type="binding site" evidence="7">
    <location>
        <begin position="342"/>
        <end position="344"/>
    </location>
    <ligand>
        <name>GTP</name>
        <dbReference type="ChEBI" id="CHEBI:37565"/>
    </ligand>
</feature>
<dbReference type="InterPro" id="IPR030394">
    <property type="entry name" value="G_HFLX_dom"/>
</dbReference>
<dbReference type="InterPro" id="IPR025121">
    <property type="entry name" value="GTPase_HflX_N"/>
</dbReference>
<feature type="binding site" evidence="7">
    <location>
        <begin position="255"/>
        <end position="258"/>
    </location>
    <ligand>
        <name>GTP</name>
        <dbReference type="ChEBI" id="CHEBI:37565"/>
    </ligand>
</feature>
<reference evidence="11" key="3">
    <citation type="submission" date="2023-02" db="EMBL/GenBank/DDBJ databases">
        <title>Proposal of a novel subspecies: Alicyclobacillus hesperidum subspecies aegle.</title>
        <authorList>
            <person name="Goto K."/>
            <person name="Fujii T."/>
            <person name="Yasui K."/>
            <person name="Mochida K."/>
            <person name="Kato-Tanaka Y."/>
            <person name="Morohoshi S."/>
            <person name="An S.Y."/>
            <person name="Kasai H."/>
            <person name="Yokota A."/>
        </authorList>
    </citation>
    <scope>NUCLEOTIDE SEQUENCE</scope>
    <source>
        <strain evidence="11">DSM 12766</strain>
    </source>
</reference>
<evidence type="ECO:0000256" key="1">
    <source>
        <dbReference type="ARBA" id="ARBA00022490"/>
    </source>
</evidence>
<dbReference type="Proteomes" id="UP000182589">
    <property type="component" value="Unassembled WGS sequence"/>
</dbReference>
<dbReference type="GO" id="GO:0046872">
    <property type="term" value="F:metal ion binding"/>
    <property type="evidence" value="ECO:0007669"/>
    <property type="project" value="UniProtKB-KW"/>
</dbReference>
<dbReference type="SUPFAM" id="SSF52540">
    <property type="entry name" value="P-loop containing nucleoside triphosphate hydrolases"/>
    <property type="match status" value="1"/>
</dbReference>
<dbReference type="PROSITE" id="PS51705">
    <property type="entry name" value="G_HFLX"/>
    <property type="match status" value="1"/>
</dbReference>
<dbReference type="GO" id="GO:0043022">
    <property type="term" value="F:ribosome binding"/>
    <property type="evidence" value="ECO:0007669"/>
    <property type="project" value="TreeGrafter"/>
</dbReference>
<keyword evidence="4 8" id="KW-0460">Magnesium</keyword>
<evidence type="ECO:0000256" key="3">
    <source>
        <dbReference type="ARBA" id="ARBA00022741"/>
    </source>
</evidence>
<comment type="subcellular location">
    <subcellularLocation>
        <location evidence="6">Cytoplasm</location>
    </subcellularLocation>
    <text evidence="6">May associate with membranes.</text>
</comment>
<comment type="similarity">
    <text evidence="6">Belongs to the TRAFAC class OBG-HflX-like GTPase superfamily. HflX GTPase family.</text>
</comment>
<evidence type="ECO:0000313" key="12">
    <source>
        <dbReference type="EMBL" id="SDW33368.1"/>
    </source>
</evidence>
<keyword evidence="3 6" id="KW-0547">Nucleotide-binding</keyword>
<feature type="domain" description="Hflx-type G" evidence="10">
    <location>
        <begin position="197"/>
        <end position="363"/>
    </location>
</feature>
<feature type="binding site" evidence="8">
    <location>
        <position position="235"/>
    </location>
    <ligand>
        <name>Mg(2+)</name>
        <dbReference type="ChEBI" id="CHEBI:18420"/>
    </ligand>
</feature>
<dbReference type="FunFam" id="3.40.50.11060:FF:000001">
    <property type="entry name" value="GTPase HflX"/>
    <property type="match status" value="1"/>
</dbReference>
<comment type="subunit">
    <text evidence="6">Monomer. Associates with the 50S ribosomal subunit.</text>
</comment>
<name>A0A1H2SP52_9BACL</name>
<accession>A0A1H2SP52</accession>
<evidence type="ECO:0000256" key="5">
    <source>
        <dbReference type="ARBA" id="ARBA00023134"/>
    </source>
</evidence>
<reference evidence="13" key="1">
    <citation type="submission" date="2016-10" db="EMBL/GenBank/DDBJ databases">
        <authorList>
            <person name="Varghese N."/>
        </authorList>
    </citation>
    <scope>NUCLEOTIDE SEQUENCE [LARGE SCALE GENOMIC DNA]</scope>
    <source>
        <strain evidence="13">DSM 12489</strain>
    </source>
</reference>
<dbReference type="Pfam" id="PF13167">
    <property type="entry name" value="GTP-bdg_N"/>
    <property type="match status" value="1"/>
</dbReference>
<reference evidence="12" key="2">
    <citation type="submission" date="2016-10" db="EMBL/GenBank/DDBJ databases">
        <authorList>
            <person name="de Groot N.N."/>
        </authorList>
    </citation>
    <scope>NUCLEOTIDE SEQUENCE [LARGE SCALE GENOMIC DNA]</scope>
    <source>
        <strain evidence="12">DSM 12489</strain>
    </source>
</reference>
<protein>
    <recommendedName>
        <fullName evidence="6">GTPase HflX</fullName>
    </recommendedName>
    <alternativeName>
        <fullName evidence="6">GTP-binding protein HflX</fullName>
    </alternativeName>
</protein>
<evidence type="ECO:0000256" key="8">
    <source>
        <dbReference type="PIRSR" id="PIRSR006809-2"/>
    </source>
</evidence>
<feature type="coiled-coil region" evidence="9">
    <location>
        <begin position="164"/>
        <end position="191"/>
    </location>
</feature>
<keyword evidence="2 8" id="KW-0479">Metal-binding</keyword>
<keyword evidence="13" id="KW-1185">Reference proteome</keyword>
<dbReference type="NCBIfam" id="TIGR03156">
    <property type="entry name" value="GTP_HflX"/>
    <property type="match status" value="1"/>
</dbReference>
<dbReference type="STRING" id="89784.SAMN04489725_104166"/>
<dbReference type="GO" id="GO:0003924">
    <property type="term" value="F:GTPase activity"/>
    <property type="evidence" value="ECO:0007669"/>
    <property type="project" value="UniProtKB-UniRule"/>
</dbReference>
<comment type="function">
    <text evidence="6">GTPase that associates with the 50S ribosomal subunit and may have a role during protein synthesis or ribosome biogenesis.</text>
</comment>
<evidence type="ECO:0000256" key="4">
    <source>
        <dbReference type="ARBA" id="ARBA00022842"/>
    </source>
</evidence>
<feature type="binding site" evidence="7">
    <location>
        <begin position="203"/>
        <end position="210"/>
    </location>
    <ligand>
        <name>GTP</name>
        <dbReference type="ChEBI" id="CHEBI:37565"/>
    </ligand>
</feature>
<keyword evidence="1 6" id="KW-0963">Cytoplasm</keyword>
<dbReference type="Gene3D" id="3.40.50.11060">
    <property type="entry name" value="GTPase HflX, N-terminal domain"/>
    <property type="match status" value="1"/>
</dbReference>
<evidence type="ECO:0000313" key="11">
    <source>
        <dbReference type="EMBL" id="GLV12480.1"/>
    </source>
</evidence>
<evidence type="ECO:0000313" key="13">
    <source>
        <dbReference type="Proteomes" id="UP000182589"/>
    </source>
</evidence>